<evidence type="ECO:0000313" key="1">
    <source>
        <dbReference type="EMBL" id="MED6178385.1"/>
    </source>
</evidence>
<protein>
    <submittedName>
        <fullName evidence="1">Uncharacterized protein</fullName>
    </submittedName>
</protein>
<accession>A0ABU6W146</accession>
<evidence type="ECO:0000313" key="2">
    <source>
        <dbReference type="Proteomes" id="UP001341840"/>
    </source>
</evidence>
<feature type="non-terminal residue" evidence="1">
    <location>
        <position position="1"/>
    </location>
</feature>
<proteinExistence type="predicted"/>
<keyword evidence="2" id="KW-1185">Reference proteome</keyword>
<name>A0ABU6W146_9FABA</name>
<sequence>GDKDNVSHETHDQGTLIALDLAYRLFADANSLRVLGDRRPFEERLKQRRGRKSQASHVIRHPSTYNVGNQEKMTESTRYTWRSHV</sequence>
<gene>
    <name evidence="1" type="ORF">PIB30_107109</name>
</gene>
<dbReference type="Proteomes" id="UP001341840">
    <property type="component" value="Unassembled WGS sequence"/>
</dbReference>
<reference evidence="1 2" key="1">
    <citation type="journal article" date="2023" name="Plants (Basel)">
        <title>Bridging the Gap: Combining Genomics and Transcriptomics Approaches to Understand Stylosanthes scabra, an Orphan Legume from the Brazilian Caatinga.</title>
        <authorList>
            <person name="Ferreira-Neto J.R.C."/>
            <person name="da Silva M.D."/>
            <person name="Binneck E."/>
            <person name="de Melo N.F."/>
            <person name="da Silva R.H."/>
            <person name="de Melo A.L.T.M."/>
            <person name="Pandolfi V."/>
            <person name="Bustamante F.O."/>
            <person name="Brasileiro-Vidal A.C."/>
            <person name="Benko-Iseppon A.M."/>
        </authorList>
    </citation>
    <scope>NUCLEOTIDE SEQUENCE [LARGE SCALE GENOMIC DNA]</scope>
    <source>
        <tissue evidence="1">Leaves</tissue>
    </source>
</reference>
<dbReference type="EMBL" id="JASCZI010155475">
    <property type="protein sequence ID" value="MED6178385.1"/>
    <property type="molecule type" value="Genomic_DNA"/>
</dbReference>
<organism evidence="1 2">
    <name type="scientific">Stylosanthes scabra</name>
    <dbReference type="NCBI Taxonomy" id="79078"/>
    <lineage>
        <taxon>Eukaryota</taxon>
        <taxon>Viridiplantae</taxon>
        <taxon>Streptophyta</taxon>
        <taxon>Embryophyta</taxon>
        <taxon>Tracheophyta</taxon>
        <taxon>Spermatophyta</taxon>
        <taxon>Magnoliopsida</taxon>
        <taxon>eudicotyledons</taxon>
        <taxon>Gunneridae</taxon>
        <taxon>Pentapetalae</taxon>
        <taxon>rosids</taxon>
        <taxon>fabids</taxon>
        <taxon>Fabales</taxon>
        <taxon>Fabaceae</taxon>
        <taxon>Papilionoideae</taxon>
        <taxon>50 kb inversion clade</taxon>
        <taxon>dalbergioids sensu lato</taxon>
        <taxon>Dalbergieae</taxon>
        <taxon>Pterocarpus clade</taxon>
        <taxon>Stylosanthes</taxon>
    </lineage>
</organism>
<comment type="caution">
    <text evidence="1">The sequence shown here is derived from an EMBL/GenBank/DDBJ whole genome shotgun (WGS) entry which is preliminary data.</text>
</comment>